<accession>R7YLI2</accession>
<dbReference type="GeneID" id="19899194"/>
<sequence>MDPNLPTAMNFHASPDRIRQDLFDRLHWNVFGPLGDISVRDGTTLTPFTDHAIGSESIADPPVARIAVQINACQEKYSMDETEEEKYRYQSPAPLVIEKFDGAPILLSDFVAQVHLFLNANKEEIYKCEDEIYTQPTELEDGWKFVGVDPDEFDSFEDEDESAEPSHFWRSGNIPADSRFFFDQAQFNAVDTDEFEAYITFFVEGNMGTSFEQFWERRAGV</sequence>
<dbReference type="HOGENOM" id="CLU_1250602_0_0_1"/>
<dbReference type="EMBL" id="JH767560">
    <property type="protein sequence ID" value="EON62659.1"/>
    <property type="molecule type" value="Genomic_DNA"/>
</dbReference>
<dbReference type="OrthoDB" id="3783451at2759"/>
<evidence type="ECO:0000313" key="1">
    <source>
        <dbReference type="EMBL" id="EON62659.1"/>
    </source>
</evidence>
<keyword evidence="2" id="KW-1185">Reference proteome</keyword>
<name>R7YLI2_CONA1</name>
<dbReference type="AlphaFoldDB" id="R7YLI2"/>
<dbReference type="STRING" id="1168221.R7YLI2"/>
<dbReference type="OMA" id="INACQEK"/>
<evidence type="ECO:0000313" key="2">
    <source>
        <dbReference type="Proteomes" id="UP000016924"/>
    </source>
</evidence>
<proteinExistence type="predicted"/>
<organism evidence="1 2">
    <name type="scientific">Coniosporium apollinis (strain CBS 100218)</name>
    <name type="common">Rock-inhabiting black yeast</name>
    <dbReference type="NCBI Taxonomy" id="1168221"/>
    <lineage>
        <taxon>Eukaryota</taxon>
        <taxon>Fungi</taxon>
        <taxon>Dikarya</taxon>
        <taxon>Ascomycota</taxon>
        <taxon>Pezizomycotina</taxon>
        <taxon>Dothideomycetes</taxon>
        <taxon>Dothideomycetes incertae sedis</taxon>
        <taxon>Coniosporium</taxon>
    </lineage>
</organism>
<reference evidence="2" key="1">
    <citation type="submission" date="2012-06" db="EMBL/GenBank/DDBJ databases">
        <title>The genome sequence of Coniosporium apollinis CBS 100218.</title>
        <authorList>
            <consortium name="The Broad Institute Genome Sequencing Platform"/>
            <person name="Cuomo C."/>
            <person name="Gorbushina A."/>
            <person name="Noack S."/>
            <person name="Walker B."/>
            <person name="Young S.K."/>
            <person name="Zeng Q."/>
            <person name="Gargeya S."/>
            <person name="Fitzgerald M."/>
            <person name="Haas B."/>
            <person name="Abouelleil A."/>
            <person name="Alvarado L."/>
            <person name="Arachchi H.M."/>
            <person name="Berlin A.M."/>
            <person name="Chapman S.B."/>
            <person name="Goldberg J."/>
            <person name="Griggs A."/>
            <person name="Gujja S."/>
            <person name="Hansen M."/>
            <person name="Howarth C."/>
            <person name="Imamovic A."/>
            <person name="Larimer J."/>
            <person name="McCowan C."/>
            <person name="Montmayeur A."/>
            <person name="Murphy C."/>
            <person name="Neiman D."/>
            <person name="Pearson M."/>
            <person name="Priest M."/>
            <person name="Roberts A."/>
            <person name="Saif S."/>
            <person name="Shea T."/>
            <person name="Sisk P."/>
            <person name="Sykes S."/>
            <person name="Wortman J."/>
            <person name="Nusbaum C."/>
            <person name="Birren B."/>
        </authorList>
    </citation>
    <scope>NUCLEOTIDE SEQUENCE [LARGE SCALE GENOMIC DNA]</scope>
    <source>
        <strain evidence="2">CBS 100218</strain>
    </source>
</reference>
<gene>
    <name evidence="1" type="ORF">W97_01883</name>
</gene>
<protein>
    <submittedName>
        <fullName evidence="1">Uncharacterized protein</fullName>
    </submittedName>
</protein>
<dbReference type="Proteomes" id="UP000016924">
    <property type="component" value="Unassembled WGS sequence"/>
</dbReference>
<dbReference type="eggNOG" id="ENOG502SI7A">
    <property type="taxonomic scope" value="Eukaryota"/>
</dbReference>
<dbReference type="RefSeq" id="XP_007777976.1">
    <property type="nucleotide sequence ID" value="XM_007779786.1"/>
</dbReference>